<dbReference type="GO" id="GO:0005516">
    <property type="term" value="F:calmodulin binding"/>
    <property type="evidence" value="ECO:0007669"/>
    <property type="project" value="UniProtKB-KW"/>
</dbReference>
<dbReference type="GO" id="GO:0000278">
    <property type="term" value="P:mitotic cell cycle"/>
    <property type="evidence" value="ECO:0007669"/>
    <property type="project" value="TreeGrafter"/>
</dbReference>
<evidence type="ECO:0000256" key="2">
    <source>
        <dbReference type="ARBA" id="ARBA00022490"/>
    </source>
</evidence>
<name>A0AAN8F8H3_TRICO</name>
<dbReference type="AlphaFoldDB" id="A0AAN8F8H3"/>
<dbReference type="PROSITE" id="PS50096">
    <property type="entry name" value="IQ"/>
    <property type="match status" value="7"/>
</dbReference>
<organism evidence="5 6">
    <name type="scientific">Trichostrongylus colubriformis</name>
    <name type="common">Black scour worm</name>
    <dbReference type="NCBI Taxonomy" id="6319"/>
    <lineage>
        <taxon>Eukaryota</taxon>
        <taxon>Metazoa</taxon>
        <taxon>Ecdysozoa</taxon>
        <taxon>Nematoda</taxon>
        <taxon>Chromadorea</taxon>
        <taxon>Rhabditida</taxon>
        <taxon>Rhabditina</taxon>
        <taxon>Rhabditomorpha</taxon>
        <taxon>Strongyloidea</taxon>
        <taxon>Trichostrongylidae</taxon>
        <taxon>Trichostrongylus</taxon>
    </lineage>
</organism>
<dbReference type="InterPro" id="IPR036872">
    <property type="entry name" value="CH_dom_sf"/>
</dbReference>
<dbReference type="CDD" id="cd23767">
    <property type="entry name" value="IQCD"/>
    <property type="match status" value="1"/>
</dbReference>
<evidence type="ECO:0000256" key="4">
    <source>
        <dbReference type="ARBA" id="ARBA00022860"/>
    </source>
</evidence>
<reference evidence="5 6" key="1">
    <citation type="submission" date="2019-10" db="EMBL/GenBank/DDBJ databases">
        <title>Assembly and Annotation for the nematode Trichostrongylus colubriformis.</title>
        <authorList>
            <person name="Martin J."/>
        </authorList>
    </citation>
    <scope>NUCLEOTIDE SEQUENCE [LARGE SCALE GENOMIC DNA]</scope>
    <source>
        <strain evidence="5">G859</strain>
        <tissue evidence="5">Whole worm</tissue>
    </source>
</reference>
<evidence type="ECO:0000313" key="5">
    <source>
        <dbReference type="EMBL" id="KAK5966988.1"/>
    </source>
</evidence>
<protein>
    <submittedName>
        <fullName evidence="5">Calponin- (CH) domain-containing protein</fullName>
    </submittedName>
</protein>
<dbReference type="InterPro" id="IPR000048">
    <property type="entry name" value="IQ_motif_EF-hand-BS"/>
</dbReference>
<dbReference type="GO" id="GO:0005737">
    <property type="term" value="C:cytoplasm"/>
    <property type="evidence" value="ECO:0007669"/>
    <property type="project" value="UniProtKB-SubCell"/>
</dbReference>
<dbReference type="Pfam" id="PF00612">
    <property type="entry name" value="IQ"/>
    <property type="match status" value="6"/>
</dbReference>
<keyword evidence="2" id="KW-0963">Cytoplasm</keyword>
<proteinExistence type="predicted"/>
<dbReference type="GO" id="GO:0007051">
    <property type="term" value="P:spindle organization"/>
    <property type="evidence" value="ECO:0007669"/>
    <property type="project" value="TreeGrafter"/>
</dbReference>
<comment type="caution">
    <text evidence="5">The sequence shown here is derived from an EMBL/GenBank/DDBJ whole genome shotgun (WGS) entry which is preliminary data.</text>
</comment>
<dbReference type="GO" id="GO:0000922">
    <property type="term" value="C:spindle pole"/>
    <property type="evidence" value="ECO:0007669"/>
    <property type="project" value="TreeGrafter"/>
</dbReference>
<keyword evidence="4" id="KW-0112">Calmodulin-binding</keyword>
<evidence type="ECO:0000313" key="6">
    <source>
        <dbReference type="Proteomes" id="UP001331761"/>
    </source>
</evidence>
<dbReference type="InterPro" id="IPR051185">
    <property type="entry name" value="ASPM"/>
</dbReference>
<dbReference type="EMBL" id="WIXE01022911">
    <property type="protein sequence ID" value="KAK5966988.1"/>
    <property type="molecule type" value="Genomic_DNA"/>
</dbReference>
<dbReference type="SMART" id="SM00015">
    <property type="entry name" value="IQ"/>
    <property type="match status" value="7"/>
</dbReference>
<keyword evidence="6" id="KW-1185">Reference proteome</keyword>
<comment type="subcellular location">
    <subcellularLocation>
        <location evidence="1">Cytoplasm</location>
    </subcellularLocation>
</comment>
<dbReference type="Gene3D" id="1.10.418.10">
    <property type="entry name" value="Calponin-like domain"/>
    <property type="match status" value="1"/>
</dbReference>
<dbReference type="SUPFAM" id="SSF47576">
    <property type="entry name" value="Calponin-homology domain, CH-domain"/>
    <property type="match status" value="1"/>
</dbReference>
<keyword evidence="3" id="KW-0677">Repeat</keyword>
<dbReference type="Gene3D" id="1.20.5.190">
    <property type="match status" value="2"/>
</dbReference>
<accession>A0AAN8F8H3</accession>
<dbReference type="PANTHER" id="PTHR22706">
    <property type="entry name" value="ASSEMBLY FACTOR FOR SPINDLE MICROTUBULES"/>
    <property type="match status" value="1"/>
</dbReference>
<gene>
    <name evidence="5" type="ORF">GCK32_005502</name>
</gene>
<evidence type="ECO:0000256" key="3">
    <source>
        <dbReference type="ARBA" id="ARBA00022737"/>
    </source>
</evidence>
<sequence length="794" mass="90375">LHYYCSKIVELVTGCNPGSIMGRLRNPCGDRLRKIGNVKTCLQVAAEKGVDVGGIKAESVVAGSKDTLLELLWKLVGVYVSVDDERKLRRASLALTHTNGGLGVKYGAVSADAKGEQLVLHVCKQIGLHLGIEVDQLDDLRDGRVLSGAWRIFNVHAPDIRLYPGESLFLKVANAAASDLDIPWGLHNSIGLFTVFYLSGLFSIREVHDAAVRIQRSYRSYRFFKTLKILLQDARSGARTSGVYDRSSLLKTYVVSPIGGGGAQISKSNTVKGEEARRALGEVQEKIELDKSMTSHEKEQHGRNIILSDSAVKIQRAFRRHQLRTRLRVERQQRWAEYARAATVIQRAFRRHQLRTRLRVERQQRWVEYKRAATVIQRAFRRHQLRARLRVERQQRWAEYARAATVIQRAFRRHQLRARLRVEHQQAWVEYTRAATVIQRAFRRHQLRARLRVDRQSRWAEYTRAATVIQSRTGVVPNDDLERIPSTSTGHEEGEKCVDIERVLQLQRNIRENERLQKMCSNILQACERKLSEEEPDRNDEANVTTGHGEQGMCASYVPSLADQTRAAVKIQAWYRGCRERIALRKHLEERRKFMNAYRGNVAAEEPSDVVDNIALSSRPVHEKIHAAVDMLFDPKMYVSKVGAFILNRLSALSPHLCAYLVIDAQGLAAILDIFEQKTTGRGPATAEILVILQEVFLRIVECSHPAVIAEVDANIADCVKVSLHIFHAFYVNPVIVEGFGRAILALYRRQNAKPHFEKANFYLNYASKRFARLPGTDPRKIVLSEMRSEMLSK</sequence>
<dbReference type="GO" id="GO:0051295">
    <property type="term" value="P:establishment of meiotic spindle localization"/>
    <property type="evidence" value="ECO:0007669"/>
    <property type="project" value="TreeGrafter"/>
</dbReference>
<dbReference type="Proteomes" id="UP001331761">
    <property type="component" value="Unassembled WGS sequence"/>
</dbReference>
<dbReference type="PANTHER" id="PTHR22706:SF1">
    <property type="entry name" value="ASSEMBLY FACTOR FOR SPINDLE MICROTUBULES"/>
    <property type="match status" value="1"/>
</dbReference>
<evidence type="ECO:0000256" key="1">
    <source>
        <dbReference type="ARBA" id="ARBA00004496"/>
    </source>
</evidence>
<feature type="non-terminal residue" evidence="5">
    <location>
        <position position="1"/>
    </location>
</feature>